<comment type="caution">
    <text evidence="2">The sequence shown here is derived from an EMBL/GenBank/DDBJ whole genome shotgun (WGS) entry which is preliminary data.</text>
</comment>
<dbReference type="InterPro" id="IPR007801">
    <property type="entry name" value="MbnB/TglH/ChrH"/>
</dbReference>
<feature type="domain" description="Putative DNA-binding" evidence="1">
    <location>
        <begin position="313"/>
        <end position="402"/>
    </location>
</feature>
<dbReference type="InterPro" id="IPR036237">
    <property type="entry name" value="Xyl_isomerase-like_sf"/>
</dbReference>
<dbReference type="AlphaFoldDB" id="A0A6A7MYR8"/>
<dbReference type="Pfam" id="PF05114">
    <property type="entry name" value="MbnB_TglH_ChrH"/>
    <property type="match status" value="1"/>
</dbReference>
<keyword evidence="3" id="KW-1185">Reference proteome</keyword>
<dbReference type="RefSeq" id="WP_152837270.1">
    <property type="nucleotide sequence ID" value="NZ_WHUG01000002.1"/>
</dbReference>
<sequence>MSLPRPAQQLPGVGVGLRAPHYRQFVEQRPRAAWLEVHTENYLDQAGWDWHVLQQLRRDYPISLHGVGLGLGSARGFSEHHLERVRSLVERAEPMLVSEHLCWGAVGDRQLNDLLPLTLDRAALDLLCARVGRVQDTLKRQLLLENVSTYVRFHRDSMSEAEFMAELAARSGCGLLLDINNLYVNQCNHGEDALAALAAIRPDMVGEMHLAGHLVTPQAVIDHHGDTVAEPVWRLYEAALQRFGAVPTLIEWDTDIPELDVLLGEAGKAEALQRRHAAVVPWPASAAELATASATAVATADELEATLTLATDQQAFAAGLFDAVLAPAALAQFKGEHSEHRYALYRGNLSATWGKTLGAAYPVIQMLVGEEFFGGLAQAYGRAQPSDSGDLNRFGAHFADFLRAFPHVADYPYLPDMATLEWTLHRAHYAPSAEGVTAQQMAALSPEQVEAARLQLHPACTLLASAWAVIPLWQAHQADGEVAFPPELALPSYGLVTRPHWKTQVLPLSAASHAALSVLAAGGEFGAALDAAFELDEDYDFAANLQQWIDFALIVRIDV</sequence>
<evidence type="ECO:0000259" key="1">
    <source>
        <dbReference type="Pfam" id="PF09836"/>
    </source>
</evidence>
<protein>
    <submittedName>
        <fullName evidence="2">DUF692 family protein</fullName>
    </submittedName>
</protein>
<proteinExistence type="predicted"/>
<dbReference type="Proteomes" id="UP000440498">
    <property type="component" value="Unassembled WGS sequence"/>
</dbReference>
<dbReference type="InterPro" id="IPR044922">
    <property type="entry name" value="DUF2063_N_sf"/>
</dbReference>
<dbReference type="Gene3D" id="3.20.20.150">
    <property type="entry name" value="Divalent-metal-dependent TIM barrel enzymes"/>
    <property type="match status" value="1"/>
</dbReference>
<name>A0A6A7MYR8_9BURK</name>
<dbReference type="Gene3D" id="1.10.150.690">
    <property type="entry name" value="DUF2063"/>
    <property type="match status" value="1"/>
</dbReference>
<dbReference type="InterPro" id="IPR018640">
    <property type="entry name" value="DUF2063"/>
</dbReference>
<gene>
    <name evidence="2" type="ORF">GEV02_06575</name>
</gene>
<dbReference type="SUPFAM" id="SSF51658">
    <property type="entry name" value="Xylose isomerase-like"/>
    <property type="match status" value="1"/>
</dbReference>
<reference evidence="2 3" key="1">
    <citation type="submission" date="2019-10" db="EMBL/GenBank/DDBJ databases">
        <title>Two novel species isolated from a subtropical stream in China.</title>
        <authorList>
            <person name="Lu H."/>
        </authorList>
    </citation>
    <scope>NUCLEOTIDE SEQUENCE [LARGE SCALE GENOMIC DNA]</scope>
    <source>
        <strain evidence="2 3">FT29W</strain>
    </source>
</reference>
<dbReference type="EMBL" id="WHUG01000002">
    <property type="protein sequence ID" value="MQA37808.1"/>
    <property type="molecule type" value="Genomic_DNA"/>
</dbReference>
<dbReference type="Pfam" id="PF09836">
    <property type="entry name" value="DUF2063"/>
    <property type="match status" value="1"/>
</dbReference>
<accession>A0A6A7MYR8</accession>
<dbReference type="PANTHER" id="PTHR42194">
    <property type="entry name" value="UPF0276 PROTEIN HI_1600"/>
    <property type="match status" value="1"/>
</dbReference>
<organism evidence="2 3">
    <name type="scientific">Rugamonas aquatica</name>
    <dbReference type="NCBI Taxonomy" id="2743357"/>
    <lineage>
        <taxon>Bacteria</taxon>
        <taxon>Pseudomonadati</taxon>
        <taxon>Pseudomonadota</taxon>
        <taxon>Betaproteobacteria</taxon>
        <taxon>Burkholderiales</taxon>
        <taxon>Oxalobacteraceae</taxon>
        <taxon>Telluria group</taxon>
        <taxon>Rugamonas</taxon>
    </lineage>
</organism>
<evidence type="ECO:0000313" key="3">
    <source>
        <dbReference type="Proteomes" id="UP000440498"/>
    </source>
</evidence>
<dbReference type="NCBIfam" id="NF003818">
    <property type="entry name" value="PRK05409.1"/>
    <property type="match status" value="1"/>
</dbReference>
<dbReference type="PANTHER" id="PTHR42194:SF1">
    <property type="entry name" value="UPF0276 PROTEIN HI_1600"/>
    <property type="match status" value="1"/>
</dbReference>
<evidence type="ECO:0000313" key="2">
    <source>
        <dbReference type="EMBL" id="MQA37808.1"/>
    </source>
</evidence>